<dbReference type="Gene3D" id="3.60.21.10">
    <property type="match status" value="1"/>
</dbReference>
<dbReference type="CDD" id="cd12884">
    <property type="entry name" value="SPRY_hnRNP"/>
    <property type="match status" value="1"/>
</dbReference>
<protein>
    <recommendedName>
        <fullName evidence="5">Serine/threonine-protein phosphatase</fullName>
        <ecNumber evidence="5">3.1.3.16</ecNumber>
    </recommendedName>
</protein>
<feature type="region of interest" description="Disordered" evidence="6">
    <location>
        <begin position="489"/>
        <end position="604"/>
    </location>
</feature>
<keyword evidence="5" id="KW-0378">Hydrolase</keyword>
<comment type="similarity">
    <text evidence="5">Belongs to the PPP phosphatase family.</text>
</comment>
<dbReference type="PANTHER" id="PTHR12381:SF56">
    <property type="entry name" value="B30.2_SPRY DOMAIN-CONTAINING PROTEIN-RELATED"/>
    <property type="match status" value="1"/>
</dbReference>
<dbReference type="InterPro" id="IPR003034">
    <property type="entry name" value="SAP_dom"/>
</dbReference>
<feature type="region of interest" description="Disordered" evidence="6">
    <location>
        <begin position="350"/>
        <end position="369"/>
    </location>
</feature>
<evidence type="ECO:0000256" key="3">
    <source>
        <dbReference type="ARBA" id="ARBA00022553"/>
    </source>
</evidence>
<feature type="compositionally biased region" description="Pro residues" evidence="6">
    <location>
        <begin position="518"/>
        <end position="536"/>
    </location>
</feature>
<feature type="domain" description="SAP" evidence="8">
    <location>
        <begin position="293"/>
        <end position="327"/>
    </location>
</feature>
<dbReference type="InterPro" id="IPR013320">
    <property type="entry name" value="ConA-like_dom_sf"/>
</dbReference>
<sequence>MLSLMSAANTSYSQKTDGLVAMAKRHAELMVLAERMIYRIRRWQHLDGFTHQQVVSIIDAVKELTYPQPTLIEVEAPVVMFGDVHGQLDDLLRFISIVGAPPETKLLFLGDYVDRCKQSFEVVMLLFCYKVRYPNMIDLLRGNHECAKMNRYYGFYDEVRRKRSVHVWKKFQACFNELPLCALVGDRILCMHGGISPHIKNWDSLRNLPRSFTSLQVILGFSKLTFVVFFVIFDLSSGTLAYFLVFWSFLVYKSLLVDWAKHFKALAVAMSTRSSRRSAAGGATGSTLNPLLIPLLPASRLKSELASRGLSATGPQHVLADRLVEAVELERMGCSATTKVEETAAAAVDVKPKAQKKDSKAVKRKRDSSAMEAEAAVVPKIKVKIGADRVPVPQRKDSSEYTSKQVASEEPKEVQKKKGLPKKKLGSLFVIETDRSVGFVDRPPSRALPTKVRSLDIFDTILDKQSKMLASKFKTNEEKQAELRNIELSKRRLSTAGSSSSNAAPGSVDKRQEYSRLPSPPRPPCDLLPPPPPPPIFGAEEPMDTSEPLPIVGEIVTEAVTPEQEEQRPPSHASNGSVKEAPKEGAKEASEESPEPYVPEELPAAAPAFSSDLLKSVASILQNLYSKQKEVTPPKVDEDEQIKKDVKEVVKGLLDRLGKLEQDDEIMEIEEGKENDVSRIIDPALLKDPRELMKRASDVLTSLSSKAAVKEEIIEYAQEFPEPGEVSEPEDDLPKELEFHGEPVPESDEEDGDALFAAAAGLPHKKAEKKKAVVVDEDEPVGDAAFELDYFNADLNVKASTEDKHVVDPDVSDGFALMYGGVKTNYGFAIKERAAHAPASRYAYQIKILEFLSIRHVPFEEVTPHDVRVGWSVDSGKSFMHVLGEAANSYAFDMQGRKILNSQFSEYGELLDVGDVVTTVLDLNNRTIEYYKNDSYLGVSFADFDLPTGLAIFPHIATKNCKVAVNFGWKLEGDTELWRKPSSMADETVWLSNAPIKEEGTVVRSLVAPESKEHCTVLMMVGLPAVGKTTWVRKYLRDHPEEHWILISTDAVSNAMTINGVPRRRVHRGRWDMVMGLIAKAVTRSLHMACRRKHNYIIDQTNVSRDTRRRRLTQFKDFQRKCVVLIPSDEDFNRRQQRQARMEGTGTVPRRPCWS</sequence>
<dbReference type="SMART" id="SM00156">
    <property type="entry name" value="PP2Ac"/>
    <property type="match status" value="1"/>
</dbReference>
<evidence type="ECO:0000259" key="8">
    <source>
        <dbReference type="PROSITE" id="PS50800"/>
    </source>
</evidence>
<dbReference type="AlphaFoldDB" id="A0A4U5MKN6"/>
<dbReference type="SUPFAM" id="SSF52540">
    <property type="entry name" value="P-loop containing nucleoside triphosphate hydrolases"/>
    <property type="match status" value="1"/>
</dbReference>
<dbReference type="SMART" id="SM00513">
    <property type="entry name" value="SAP"/>
    <property type="match status" value="1"/>
</dbReference>
<dbReference type="STRING" id="34508.A0A4U5MKN6"/>
<dbReference type="InterPro" id="IPR043136">
    <property type="entry name" value="B30.2/SPRY_sf"/>
</dbReference>
<dbReference type="GO" id="GO:0003723">
    <property type="term" value="F:RNA binding"/>
    <property type="evidence" value="ECO:0007669"/>
    <property type="project" value="TreeGrafter"/>
</dbReference>
<feature type="domain" description="B30.2/SPRY" evidence="7">
    <location>
        <begin position="766"/>
        <end position="972"/>
    </location>
</feature>
<dbReference type="PROSITE" id="PS50800">
    <property type="entry name" value="SAP"/>
    <property type="match status" value="1"/>
</dbReference>
<feature type="compositionally biased region" description="Basic and acidic residues" evidence="6">
    <location>
        <begin position="350"/>
        <end position="361"/>
    </location>
</feature>
<dbReference type="InterPro" id="IPR006186">
    <property type="entry name" value="Ser/Thr-sp_prot-phosphatase"/>
</dbReference>
<comment type="catalytic activity">
    <reaction evidence="5">
        <text>O-phospho-L-threonyl-[protein] + H2O = L-threonyl-[protein] + phosphate</text>
        <dbReference type="Rhea" id="RHEA:47004"/>
        <dbReference type="Rhea" id="RHEA-COMP:11060"/>
        <dbReference type="Rhea" id="RHEA-COMP:11605"/>
        <dbReference type="ChEBI" id="CHEBI:15377"/>
        <dbReference type="ChEBI" id="CHEBI:30013"/>
        <dbReference type="ChEBI" id="CHEBI:43474"/>
        <dbReference type="ChEBI" id="CHEBI:61977"/>
        <dbReference type="EC" id="3.1.3.16"/>
    </reaction>
</comment>
<dbReference type="GO" id="GO:0005634">
    <property type="term" value="C:nucleus"/>
    <property type="evidence" value="ECO:0007669"/>
    <property type="project" value="UniProtKB-SubCell"/>
</dbReference>
<proteinExistence type="inferred from homology"/>
<dbReference type="PROSITE" id="PS00125">
    <property type="entry name" value="SER_THR_PHOSPHATASE"/>
    <property type="match status" value="1"/>
</dbReference>
<keyword evidence="2" id="KW-0488">Methylation</keyword>
<gene>
    <name evidence="9" type="ORF">L596_022082</name>
</gene>
<dbReference type="PROSITE" id="PS50188">
    <property type="entry name" value="B302_SPRY"/>
    <property type="match status" value="1"/>
</dbReference>
<dbReference type="InterPro" id="IPR035778">
    <property type="entry name" value="SPRY_hnRNP_U"/>
</dbReference>
<evidence type="ECO:0000256" key="1">
    <source>
        <dbReference type="ARBA" id="ARBA00004123"/>
    </source>
</evidence>
<keyword evidence="10" id="KW-1185">Reference proteome</keyword>
<dbReference type="SMART" id="SM00449">
    <property type="entry name" value="SPRY"/>
    <property type="match status" value="1"/>
</dbReference>
<dbReference type="PRINTS" id="PR00114">
    <property type="entry name" value="STPHPHTASE"/>
</dbReference>
<feature type="compositionally biased region" description="Basic and acidic residues" evidence="6">
    <location>
        <begin position="580"/>
        <end position="590"/>
    </location>
</feature>
<dbReference type="InterPro" id="IPR029052">
    <property type="entry name" value="Metallo-depent_PP-like"/>
</dbReference>
<dbReference type="OrthoDB" id="445357at2759"/>
<comment type="caution">
    <text evidence="9">The sequence shown here is derived from an EMBL/GenBank/DDBJ whole genome shotgun (WGS) entry which is preliminary data.</text>
</comment>
<evidence type="ECO:0000313" key="9">
    <source>
        <dbReference type="EMBL" id="TKR70006.1"/>
    </source>
</evidence>
<keyword evidence="4" id="KW-0539">Nucleus</keyword>
<feature type="compositionally biased region" description="Low complexity" evidence="6">
    <location>
        <begin position="494"/>
        <end position="507"/>
    </location>
</feature>
<comment type="subcellular location">
    <subcellularLocation>
        <location evidence="1">Nucleus</location>
    </subcellularLocation>
</comment>
<keyword evidence="3" id="KW-0597">Phosphoprotein</keyword>
<evidence type="ECO:0000256" key="6">
    <source>
        <dbReference type="SAM" id="MobiDB-lite"/>
    </source>
</evidence>
<dbReference type="PANTHER" id="PTHR12381">
    <property type="entry name" value="HETEROGENEOUS NUCLEAR RIBONUCLEOPROTEIN U FAMILY MEMBER"/>
    <property type="match status" value="1"/>
</dbReference>
<reference evidence="9 10" key="2">
    <citation type="journal article" date="2019" name="G3 (Bethesda)">
        <title>Hybrid Assembly of the Genome of the Entomopathogenic Nematode Steinernema carpocapsae Identifies the X-Chromosome.</title>
        <authorList>
            <person name="Serra L."/>
            <person name="Macchietto M."/>
            <person name="Macias-Munoz A."/>
            <person name="McGill C.J."/>
            <person name="Rodriguez I.M."/>
            <person name="Rodriguez B."/>
            <person name="Murad R."/>
            <person name="Mortazavi A."/>
        </authorList>
    </citation>
    <scope>NUCLEOTIDE SEQUENCE [LARGE SCALE GENOMIC DNA]</scope>
    <source>
        <strain evidence="9 10">ALL</strain>
    </source>
</reference>
<accession>A0A4U5MKN6</accession>
<dbReference type="InterPro" id="IPR003877">
    <property type="entry name" value="SPRY_dom"/>
</dbReference>
<evidence type="ECO:0000256" key="2">
    <source>
        <dbReference type="ARBA" id="ARBA00022481"/>
    </source>
</evidence>
<dbReference type="SUPFAM" id="SSF49899">
    <property type="entry name" value="Concanavalin A-like lectins/glucanases"/>
    <property type="match status" value="1"/>
</dbReference>
<evidence type="ECO:0000256" key="5">
    <source>
        <dbReference type="RuleBase" id="RU004273"/>
    </source>
</evidence>
<dbReference type="Pfam" id="PF13671">
    <property type="entry name" value="AAA_33"/>
    <property type="match status" value="1"/>
</dbReference>
<dbReference type="EMBL" id="AZBU02000007">
    <property type="protein sequence ID" value="TKR70006.1"/>
    <property type="molecule type" value="Genomic_DNA"/>
</dbReference>
<evidence type="ECO:0000256" key="4">
    <source>
        <dbReference type="ARBA" id="ARBA00023242"/>
    </source>
</evidence>
<dbReference type="Pfam" id="PF00622">
    <property type="entry name" value="SPRY"/>
    <property type="match status" value="1"/>
</dbReference>
<dbReference type="EC" id="3.1.3.16" evidence="5"/>
<dbReference type="GO" id="GO:0004722">
    <property type="term" value="F:protein serine/threonine phosphatase activity"/>
    <property type="evidence" value="ECO:0007669"/>
    <property type="project" value="UniProtKB-EC"/>
</dbReference>
<dbReference type="Pfam" id="PF00149">
    <property type="entry name" value="Metallophos"/>
    <property type="match status" value="1"/>
</dbReference>
<name>A0A4U5MKN6_STECR</name>
<dbReference type="InterPro" id="IPR027417">
    <property type="entry name" value="P-loop_NTPase"/>
</dbReference>
<feature type="region of interest" description="Disordered" evidence="6">
    <location>
        <begin position="388"/>
        <end position="419"/>
    </location>
</feature>
<dbReference type="InterPro" id="IPR001870">
    <property type="entry name" value="B30.2/SPRY"/>
</dbReference>
<evidence type="ECO:0000259" key="7">
    <source>
        <dbReference type="PROSITE" id="PS50188"/>
    </source>
</evidence>
<dbReference type="Gene3D" id="2.60.120.920">
    <property type="match status" value="1"/>
</dbReference>
<reference evidence="9 10" key="1">
    <citation type="journal article" date="2015" name="Genome Biol.">
        <title>Comparative genomics of Steinernema reveals deeply conserved gene regulatory networks.</title>
        <authorList>
            <person name="Dillman A.R."/>
            <person name="Macchietto M."/>
            <person name="Porter C.F."/>
            <person name="Rogers A."/>
            <person name="Williams B."/>
            <person name="Antoshechkin I."/>
            <person name="Lee M.M."/>
            <person name="Goodwin Z."/>
            <person name="Lu X."/>
            <person name="Lewis E.E."/>
            <person name="Goodrich-Blair H."/>
            <person name="Stock S.P."/>
            <person name="Adams B.J."/>
            <person name="Sternberg P.W."/>
            <person name="Mortazavi A."/>
        </authorList>
    </citation>
    <scope>NUCLEOTIDE SEQUENCE [LARGE SCALE GENOMIC DNA]</scope>
    <source>
        <strain evidence="9 10">ALL</strain>
    </source>
</reference>
<dbReference type="GO" id="GO:0000380">
    <property type="term" value="P:alternative mRNA splicing, via spliceosome"/>
    <property type="evidence" value="ECO:0007669"/>
    <property type="project" value="TreeGrafter"/>
</dbReference>
<feature type="region of interest" description="Disordered" evidence="6">
    <location>
        <begin position="1135"/>
        <end position="1155"/>
    </location>
</feature>
<dbReference type="SUPFAM" id="SSF56300">
    <property type="entry name" value="Metallo-dependent phosphatases"/>
    <property type="match status" value="1"/>
</dbReference>
<feature type="compositionally biased region" description="Basic and acidic residues" evidence="6">
    <location>
        <begin position="407"/>
        <end position="416"/>
    </location>
</feature>
<dbReference type="Gene3D" id="3.40.50.300">
    <property type="entry name" value="P-loop containing nucleotide triphosphate hydrolases"/>
    <property type="match status" value="1"/>
</dbReference>
<dbReference type="InterPro" id="IPR004843">
    <property type="entry name" value="Calcineurin-like_PHP"/>
</dbReference>
<organism evidence="9 10">
    <name type="scientific">Steinernema carpocapsae</name>
    <name type="common">Entomopathogenic nematode</name>
    <dbReference type="NCBI Taxonomy" id="34508"/>
    <lineage>
        <taxon>Eukaryota</taxon>
        <taxon>Metazoa</taxon>
        <taxon>Ecdysozoa</taxon>
        <taxon>Nematoda</taxon>
        <taxon>Chromadorea</taxon>
        <taxon>Rhabditida</taxon>
        <taxon>Tylenchina</taxon>
        <taxon>Panagrolaimomorpha</taxon>
        <taxon>Strongyloidoidea</taxon>
        <taxon>Steinernematidae</taxon>
        <taxon>Steinernema</taxon>
    </lineage>
</organism>
<dbReference type="Proteomes" id="UP000298663">
    <property type="component" value="Unassembled WGS sequence"/>
</dbReference>
<evidence type="ECO:0000313" key="10">
    <source>
        <dbReference type="Proteomes" id="UP000298663"/>
    </source>
</evidence>